<evidence type="ECO:0000313" key="11">
    <source>
        <dbReference type="EMBL" id="OWK03639.1"/>
    </source>
</evidence>
<dbReference type="Proteomes" id="UP000242450">
    <property type="component" value="Chromosome 22"/>
</dbReference>
<reference evidence="11 12" key="1">
    <citation type="journal article" date="2018" name="Mol. Genet. Genomics">
        <title>The red deer Cervus elaphus genome CerEla1.0: sequencing, annotating, genes, and chromosomes.</title>
        <authorList>
            <person name="Bana N.A."/>
            <person name="Nyiri A."/>
            <person name="Nagy J."/>
            <person name="Frank K."/>
            <person name="Nagy T."/>
            <person name="Steger V."/>
            <person name="Schiller M."/>
            <person name="Lakatos P."/>
            <person name="Sugar L."/>
            <person name="Horn P."/>
            <person name="Barta E."/>
            <person name="Orosz L."/>
        </authorList>
    </citation>
    <scope>NUCLEOTIDE SEQUENCE [LARGE SCALE GENOMIC DNA]</scope>
    <source>
        <strain evidence="11">Hungarian</strain>
    </source>
</reference>
<dbReference type="EMBL" id="MKHE01000022">
    <property type="protein sequence ID" value="OWK03639.1"/>
    <property type="molecule type" value="Genomic_DNA"/>
</dbReference>
<evidence type="ECO:0000259" key="10">
    <source>
        <dbReference type="Pfam" id="PF05644"/>
    </source>
</evidence>
<keyword evidence="6" id="KW-0496">Mitochondrion</keyword>
<evidence type="ECO:0000256" key="4">
    <source>
        <dbReference type="ARBA" id="ARBA00022787"/>
    </source>
</evidence>
<dbReference type="InterPro" id="IPR039433">
    <property type="entry name" value="Mff-like_dom"/>
</dbReference>
<evidence type="ECO:0000256" key="8">
    <source>
        <dbReference type="SAM" id="MobiDB-lite"/>
    </source>
</evidence>
<proteinExistence type="predicted"/>
<keyword evidence="3 9" id="KW-0812">Transmembrane</keyword>
<keyword evidence="5 9" id="KW-1133">Transmembrane helix</keyword>
<evidence type="ECO:0000313" key="12">
    <source>
        <dbReference type="Proteomes" id="UP000242450"/>
    </source>
</evidence>
<dbReference type="Pfam" id="PF05644">
    <property type="entry name" value="Miff"/>
    <property type="match status" value="1"/>
</dbReference>
<keyword evidence="7 9" id="KW-0472">Membrane</keyword>
<evidence type="ECO:0000256" key="2">
    <source>
        <dbReference type="ARBA" id="ARBA00004294"/>
    </source>
</evidence>
<dbReference type="AlphaFoldDB" id="A0A212CCC7"/>
<evidence type="ECO:0000256" key="7">
    <source>
        <dbReference type="ARBA" id="ARBA00023136"/>
    </source>
</evidence>
<dbReference type="GO" id="GO:0005741">
    <property type="term" value="C:mitochondrial outer membrane"/>
    <property type="evidence" value="ECO:0007669"/>
    <property type="project" value="UniProtKB-SubCell"/>
</dbReference>
<evidence type="ECO:0000256" key="6">
    <source>
        <dbReference type="ARBA" id="ARBA00023128"/>
    </source>
</evidence>
<sequence>MKVARSPAHTASVRWHKLNRSTTSGRGEQRPAKREMVMYPITVVFWLLKSWLWFCYSRGGDWTLPRAVPLGPVPGLSTS</sequence>
<comment type="caution">
    <text evidence="11">The sequence shown here is derived from an EMBL/GenBank/DDBJ whole genome shotgun (WGS) entry which is preliminary data.</text>
</comment>
<evidence type="ECO:0000256" key="3">
    <source>
        <dbReference type="ARBA" id="ARBA00022692"/>
    </source>
</evidence>
<keyword evidence="12" id="KW-1185">Reference proteome</keyword>
<organism evidence="11 12">
    <name type="scientific">Cervus elaphus hippelaphus</name>
    <name type="common">European red deer</name>
    <dbReference type="NCBI Taxonomy" id="46360"/>
    <lineage>
        <taxon>Eukaryota</taxon>
        <taxon>Metazoa</taxon>
        <taxon>Chordata</taxon>
        <taxon>Craniata</taxon>
        <taxon>Vertebrata</taxon>
        <taxon>Euteleostomi</taxon>
        <taxon>Mammalia</taxon>
        <taxon>Eutheria</taxon>
        <taxon>Laurasiatheria</taxon>
        <taxon>Artiodactyla</taxon>
        <taxon>Ruminantia</taxon>
        <taxon>Pecora</taxon>
        <taxon>Cervidae</taxon>
        <taxon>Cervinae</taxon>
        <taxon>Cervus</taxon>
    </lineage>
</organism>
<evidence type="ECO:0000256" key="5">
    <source>
        <dbReference type="ARBA" id="ARBA00022989"/>
    </source>
</evidence>
<evidence type="ECO:0000256" key="1">
    <source>
        <dbReference type="ARBA" id="ARBA00004167"/>
    </source>
</evidence>
<feature type="domain" description="Mff-like" evidence="10">
    <location>
        <begin position="29"/>
        <end position="54"/>
    </location>
</feature>
<protein>
    <recommendedName>
        <fullName evidence="10">Mff-like domain-containing protein</fullName>
    </recommendedName>
</protein>
<evidence type="ECO:0000256" key="9">
    <source>
        <dbReference type="SAM" id="Phobius"/>
    </source>
</evidence>
<dbReference type="OrthoDB" id="5986838at2759"/>
<accession>A0A212CCC7</accession>
<gene>
    <name evidence="11" type="ORF">Celaphus_00013661</name>
</gene>
<name>A0A212CCC7_CEREH</name>
<keyword evidence="4" id="KW-1000">Mitochondrion outer membrane</keyword>
<feature type="region of interest" description="Disordered" evidence="8">
    <location>
        <begin position="1"/>
        <end position="31"/>
    </location>
</feature>
<feature type="transmembrane region" description="Helical" evidence="9">
    <location>
        <begin position="36"/>
        <end position="54"/>
    </location>
</feature>
<comment type="subcellular location">
    <subcellularLocation>
        <location evidence="1">Membrane</location>
        <topology evidence="1">Single-pass membrane protein</topology>
    </subcellularLocation>
    <subcellularLocation>
        <location evidence="2">Mitochondrion outer membrane</location>
    </subcellularLocation>
</comment>